<name>A0A1S9RWZ2_PENBI</name>
<feature type="region of interest" description="Disordered" evidence="1">
    <location>
        <begin position="1"/>
        <end position="54"/>
    </location>
</feature>
<evidence type="ECO:0000256" key="1">
    <source>
        <dbReference type="SAM" id="MobiDB-lite"/>
    </source>
</evidence>
<evidence type="ECO:0000313" key="2">
    <source>
        <dbReference type="EMBL" id="OOQ89936.1"/>
    </source>
</evidence>
<organism evidence="2 3">
    <name type="scientific">Penicillium brasilianum</name>
    <dbReference type="NCBI Taxonomy" id="104259"/>
    <lineage>
        <taxon>Eukaryota</taxon>
        <taxon>Fungi</taxon>
        <taxon>Dikarya</taxon>
        <taxon>Ascomycota</taxon>
        <taxon>Pezizomycotina</taxon>
        <taxon>Eurotiomycetes</taxon>
        <taxon>Eurotiomycetidae</taxon>
        <taxon>Eurotiales</taxon>
        <taxon>Aspergillaceae</taxon>
        <taxon>Penicillium</taxon>
    </lineage>
</organism>
<feature type="region of interest" description="Disordered" evidence="1">
    <location>
        <begin position="135"/>
        <end position="155"/>
    </location>
</feature>
<sequence length="228" mass="25315">MPEENPELPRTPQRTQDDEPPRTLRGVGRVGSYRPADQASVTLGDATTIPEGHAGTAELDPGKWAALLWQTPWKVAIQGRFLTGSLLPALIDMQPRRELMAHEGSFYSGKREEERIADKLVNVESAMIQCVGEVHSTQRGRGHRESESTQPCVDTSRGISIDDKLKNDLAILLQSRENGQHIACRLKVGLEELKQTYPGAQTMGLESLVEKLQQVLEMTEMTEMTAMI</sequence>
<gene>
    <name evidence="2" type="ORF">PEBR_08320</name>
</gene>
<accession>A0A1S9RWZ2</accession>
<dbReference type="Proteomes" id="UP000190744">
    <property type="component" value="Unassembled WGS sequence"/>
</dbReference>
<reference evidence="3" key="1">
    <citation type="submission" date="2015-09" db="EMBL/GenBank/DDBJ databases">
        <authorList>
            <person name="Fill T.P."/>
            <person name="Baretta J.F."/>
            <person name="de Almeida L.G."/>
            <person name="Rocha M."/>
            <person name="de Souza D.H."/>
            <person name="Malavazi I."/>
            <person name="Cerdeira L.T."/>
            <person name="Hong H."/>
            <person name="Samborskyy M."/>
            <person name="de Vasconcelos A.T."/>
            <person name="Leadlay P."/>
            <person name="Rodrigues-Filho E."/>
        </authorList>
    </citation>
    <scope>NUCLEOTIDE SEQUENCE [LARGE SCALE GENOMIC DNA]</scope>
    <source>
        <strain evidence="3">LaBioMMi 136</strain>
    </source>
</reference>
<proteinExistence type="predicted"/>
<dbReference type="EMBL" id="LJBN01000101">
    <property type="protein sequence ID" value="OOQ89936.1"/>
    <property type="molecule type" value="Genomic_DNA"/>
</dbReference>
<evidence type="ECO:0000313" key="3">
    <source>
        <dbReference type="Proteomes" id="UP000190744"/>
    </source>
</evidence>
<protein>
    <submittedName>
        <fullName evidence="2">Uncharacterized protein</fullName>
    </submittedName>
</protein>
<dbReference type="AlphaFoldDB" id="A0A1S9RWZ2"/>
<comment type="caution">
    <text evidence="2">The sequence shown here is derived from an EMBL/GenBank/DDBJ whole genome shotgun (WGS) entry which is preliminary data.</text>
</comment>